<accession>A0A0H2KU73</accession>
<dbReference type="InterPro" id="IPR018721">
    <property type="entry name" value="DUF2252"/>
</dbReference>
<proteinExistence type="predicted"/>
<dbReference type="RefSeq" id="WP_052877492.1">
    <property type="nucleotide sequence ID" value="NZ_JNBQ01000004.1"/>
</dbReference>
<organism evidence="1 2">
    <name type="scientific">Cellulosimicrobium funkei</name>
    <dbReference type="NCBI Taxonomy" id="264251"/>
    <lineage>
        <taxon>Bacteria</taxon>
        <taxon>Bacillati</taxon>
        <taxon>Actinomycetota</taxon>
        <taxon>Actinomycetes</taxon>
        <taxon>Micrococcales</taxon>
        <taxon>Promicromonosporaceae</taxon>
        <taxon>Cellulosimicrobium</taxon>
    </lineage>
</organism>
<dbReference type="PATRIC" id="fig|264251.5.peg.1306"/>
<evidence type="ECO:0000313" key="2">
    <source>
        <dbReference type="Proteomes" id="UP000035265"/>
    </source>
</evidence>
<dbReference type="Proteomes" id="UP000035265">
    <property type="component" value="Unassembled WGS sequence"/>
</dbReference>
<keyword evidence="2" id="KW-1185">Reference proteome</keyword>
<dbReference type="PANTHER" id="PTHR39441">
    <property type="entry name" value="DUF2252 DOMAIN-CONTAINING PROTEIN"/>
    <property type="match status" value="1"/>
</dbReference>
<dbReference type="STRING" id="264251.FB00_06405"/>
<protein>
    <recommendedName>
        <fullName evidence="3">DUF2252 domain-containing protein</fullName>
    </recommendedName>
</protein>
<name>A0A0H2KU73_9MICO</name>
<reference evidence="1 2" key="1">
    <citation type="submission" date="2014-05" db="EMBL/GenBank/DDBJ databases">
        <title>Cellulosimicrobium funkei U11 genome.</title>
        <authorList>
            <person name="Hu C."/>
            <person name="Gong Y."/>
            <person name="Wan W."/>
            <person name="Jiang M."/>
        </authorList>
    </citation>
    <scope>NUCLEOTIDE SEQUENCE [LARGE SCALE GENOMIC DNA]</scope>
    <source>
        <strain evidence="1 2">U11</strain>
    </source>
</reference>
<comment type="caution">
    <text evidence="1">The sequence shown here is derived from an EMBL/GenBank/DDBJ whole genome shotgun (WGS) entry which is preliminary data.</text>
</comment>
<evidence type="ECO:0000313" key="1">
    <source>
        <dbReference type="EMBL" id="KLN35399.1"/>
    </source>
</evidence>
<dbReference type="EMBL" id="JNBQ01000004">
    <property type="protein sequence ID" value="KLN35399.1"/>
    <property type="molecule type" value="Genomic_DNA"/>
</dbReference>
<gene>
    <name evidence="1" type="ORF">FB00_06405</name>
</gene>
<dbReference type="Pfam" id="PF10009">
    <property type="entry name" value="DUF2252"/>
    <property type="match status" value="1"/>
</dbReference>
<sequence>MDVPRTLAESRAAGRALRDRVPRRTQGALLLPERDPVAIIEEQNRDRLQDLVPLRVGRMLESPFAFYRGTAATMAHDLRDGPRTGVHVVACGDAHVSNFGLFASPERRVLFDLNDFDEASDAPWEWDVKRLAASMYVGGRDKGMSEEQCREAARSAARGYREALGAAYDRSALDRYAFQVDAELIEPLLLKEGRLELKRTLKKARRRTSEQVVQKITALSADGRTRIVDQPPVTQHVDTASLDELTTLFEAYREPLRADARLLLSQFTVVDFVLRVVGVGSVGTRCYIVLLEGPAGEPLVLQVKEATRSVLATYGGMVDALPSGLVPVGSVPAQGRRVVAAQRILQAQSDPFLGWTTVEAPDRTGRPRVDFFWRQFRDMKGSVELDRLSAAQFVRYGELCGRVLARAHSQSPGTRVAHGYLGRSDAFDDAIARWSCAYADVVEQDFAALEAAVASGRLPAERGT</sequence>
<dbReference type="AlphaFoldDB" id="A0A0H2KU73"/>
<evidence type="ECO:0008006" key="3">
    <source>
        <dbReference type="Google" id="ProtNLM"/>
    </source>
</evidence>
<dbReference type="PANTHER" id="PTHR39441:SF1">
    <property type="entry name" value="DUF2252 DOMAIN-CONTAINING PROTEIN"/>
    <property type="match status" value="1"/>
</dbReference>